<dbReference type="PROSITE" id="PS50181">
    <property type="entry name" value="FBOX"/>
    <property type="match status" value="1"/>
</dbReference>
<evidence type="ECO:0000313" key="3">
    <source>
        <dbReference type="Proteomes" id="UP001365128"/>
    </source>
</evidence>
<dbReference type="Proteomes" id="UP001365128">
    <property type="component" value="Unassembled WGS sequence"/>
</dbReference>
<proteinExistence type="predicted"/>
<protein>
    <recommendedName>
        <fullName evidence="1">F-box domain-containing protein</fullName>
    </recommendedName>
</protein>
<sequence length="334" mass="39024">MTTNVFDAPTARTRQTIYDDTDSRLERQCPLDNGRHVCNDYAEHIDFGDFEKLPLEIVQIILAKLDLRTLTDIRRVNKRAMQIVDWVPEYKTIFKQAPNILRTILSVETGSFITCESLHRKLSQENCRKCDRVAAYFHILACKRLCTRCLNRKRFPFLVSREDYYPTPMSETEFANLQCRTEKFPYMLTLPERASNPKRLILVKLPEQSIAYSKLHGWTFYDKDESKANESNRSSQVRPVVSDKKLRESLWMAQLKYCDEAVIRAPIIKPGAASAEWTFECDGCATLQFDSRPLGSCPNDEYTEETYSDHIKEHGDLVLDGHRYFHAKYLRKRR</sequence>
<dbReference type="EMBL" id="JBBPDW010000036">
    <property type="protein sequence ID" value="KAK7536608.1"/>
    <property type="molecule type" value="Genomic_DNA"/>
</dbReference>
<organism evidence="2 3">
    <name type="scientific">Phyllosticta citricarpa</name>
    <dbReference type="NCBI Taxonomy" id="55181"/>
    <lineage>
        <taxon>Eukaryota</taxon>
        <taxon>Fungi</taxon>
        <taxon>Dikarya</taxon>
        <taxon>Ascomycota</taxon>
        <taxon>Pezizomycotina</taxon>
        <taxon>Dothideomycetes</taxon>
        <taxon>Dothideomycetes incertae sedis</taxon>
        <taxon>Botryosphaeriales</taxon>
        <taxon>Phyllostictaceae</taxon>
        <taxon>Phyllosticta</taxon>
    </lineage>
</organism>
<gene>
    <name evidence="2" type="ORF">IWX46DRAFT_610564</name>
</gene>
<dbReference type="InterPro" id="IPR036047">
    <property type="entry name" value="F-box-like_dom_sf"/>
</dbReference>
<evidence type="ECO:0000313" key="2">
    <source>
        <dbReference type="EMBL" id="KAK7536608.1"/>
    </source>
</evidence>
<comment type="caution">
    <text evidence="2">The sequence shown here is derived from an EMBL/GenBank/DDBJ whole genome shotgun (WGS) entry which is preliminary data.</text>
</comment>
<accession>A0ABR1LN38</accession>
<dbReference type="Pfam" id="PF00646">
    <property type="entry name" value="F-box"/>
    <property type="match status" value="1"/>
</dbReference>
<dbReference type="SUPFAM" id="SSF81383">
    <property type="entry name" value="F-box domain"/>
    <property type="match status" value="1"/>
</dbReference>
<name>A0ABR1LN38_9PEZI</name>
<evidence type="ECO:0000259" key="1">
    <source>
        <dbReference type="PROSITE" id="PS50181"/>
    </source>
</evidence>
<reference evidence="2 3" key="1">
    <citation type="submission" date="2024-04" db="EMBL/GenBank/DDBJ databases">
        <title>Phyllosticta paracitricarpa is synonymous to the EU quarantine fungus P. citricarpa based on phylogenomic analyses.</title>
        <authorList>
            <consortium name="Lawrence Berkeley National Laboratory"/>
            <person name="Van Ingen-Buijs V.A."/>
            <person name="Van Westerhoven A.C."/>
            <person name="Haridas S."/>
            <person name="Skiadas P."/>
            <person name="Martin F."/>
            <person name="Groenewald J.Z."/>
            <person name="Crous P.W."/>
            <person name="Seidl M.F."/>
        </authorList>
    </citation>
    <scope>NUCLEOTIDE SEQUENCE [LARGE SCALE GENOMIC DNA]</scope>
    <source>
        <strain evidence="2 3">CBS 122670</strain>
    </source>
</reference>
<dbReference type="InterPro" id="IPR001810">
    <property type="entry name" value="F-box_dom"/>
</dbReference>
<keyword evidence="3" id="KW-1185">Reference proteome</keyword>
<feature type="domain" description="F-box" evidence="1">
    <location>
        <begin position="47"/>
        <end position="97"/>
    </location>
</feature>